<protein>
    <submittedName>
        <fullName evidence="3">Putative AdoMet-dependent methyltransferase</fullName>
    </submittedName>
</protein>
<evidence type="ECO:0000256" key="1">
    <source>
        <dbReference type="ARBA" id="ARBA00022679"/>
    </source>
</evidence>
<dbReference type="PANTHER" id="PTHR43861">
    <property type="entry name" value="TRANS-ACONITATE 2-METHYLTRANSFERASE-RELATED"/>
    <property type="match status" value="1"/>
</dbReference>
<proteinExistence type="predicted"/>
<dbReference type="Pfam" id="PF13649">
    <property type="entry name" value="Methyltransf_25"/>
    <property type="match status" value="1"/>
</dbReference>
<evidence type="ECO:0000259" key="2">
    <source>
        <dbReference type="Pfam" id="PF13649"/>
    </source>
</evidence>
<name>A0A2U1E1I2_9FIRM</name>
<feature type="domain" description="Methyltransferase" evidence="2">
    <location>
        <begin position="51"/>
        <end position="144"/>
    </location>
</feature>
<gene>
    <name evidence="3" type="ORF">C7381_10926</name>
</gene>
<keyword evidence="3" id="KW-0489">Methyltransferase</keyword>
<evidence type="ECO:0000313" key="4">
    <source>
        <dbReference type="Proteomes" id="UP000245793"/>
    </source>
</evidence>
<comment type="caution">
    <text evidence="3">The sequence shown here is derived from an EMBL/GenBank/DDBJ whole genome shotgun (WGS) entry which is preliminary data.</text>
</comment>
<dbReference type="CDD" id="cd02440">
    <property type="entry name" value="AdoMet_MTases"/>
    <property type="match status" value="1"/>
</dbReference>
<dbReference type="SUPFAM" id="SSF53335">
    <property type="entry name" value="S-adenosyl-L-methionine-dependent methyltransferases"/>
    <property type="match status" value="1"/>
</dbReference>
<evidence type="ECO:0000313" key="3">
    <source>
        <dbReference type="EMBL" id="PVY93761.1"/>
    </source>
</evidence>
<accession>A0A2U1E1I2</accession>
<keyword evidence="1 3" id="KW-0808">Transferase</keyword>
<sequence>MLDKKGFDMWADEYDIDVEILNNENSYPFAGYKSVLSKILAIVSEKNKPTVLDIGFGTGVLTKKLYENGCTIYGQDFSGKMVEIAKEKMPNAKLFEGDFSHGLNKELEKEQYDFIVATYSLHHLDDDAKINFLNGLVLRLNDGGKIIIGDVMFENENELEKCKTDFHDSWDYDEIYFVIDKMKKAFPDLEFQKISFCSGVIVIKKN</sequence>
<dbReference type="GO" id="GO:0008168">
    <property type="term" value="F:methyltransferase activity"/>
    <property type="evidence" value="ECO:0007669"/>
    <property type="project" value="UniProtKB-KW"/>
</dbReference>
<dbReference type="Gene3D" id="3.40.50.150">
    <property type="entry name" value="Vaccinia Virus protein VP39"/>
    <property type="match status" value="1"/>
</dbReference>
<dbReference type="Proteomes" id="UP000245793">
    <property type="component" value="Unassembled WGS sequence"/>
</dbReference>
<dbReference type="AlphaFoldDB" id="A0A2U1E1I2"/>
<reference evidence="3 4" key="1">
    <citation type="submission" date="2018-04" db="EMBL/GenBank/DDBJ databases">
        <title>Genomic Encyclopedia of Type Strains, Phase IV (KMG-IV): sequencing the most valuable type-strain genomes for metagenomic binning, comparative biology and taxonomic classification.</title>
        <authorList>
            <person name="Goeker M."/>
        </authorList>
    </citation>
    <scope>NUCLEOTIDE SEQUENCE [LARGE SCALE GENOMIC DNA]</scope>
    <source>
        <strain evidence="3 4">DSM 20705</strain>
    </source>
</reference>
<keyword evidence="4" id="KW-1185">Reference proteome</keyword>
<dbReference type="InterPro" id="IPR029063">
    <property type="entry name" value="SAM-dependent_MTases_sf"/>
</dbReference>
<dbReference type="EMBL" id="QEKV01000009">
    <property type="protein sequence ID" value="PVY93761.1"/>
    <property type="molecule type" value="Genomic_DNA"/>
</dbReference>
<dbReference type="RefSeq" id="WP_116480425.1">
    <property type="nucleotide sequence ID" value="NZ_QEKV01000009.1"/>
</dbReference>
<dbReference type="GO" id="GO:0032259">
    <property type="term" value="P:methylation"/>
    <property type="evidence" value="ECO:0007669"/>
    <property type="project" value="UniProtKB-KW"/>
</dbReference>
<organism evidence="3 4">
    <name type="scientific">Ezakiella coagulans</name>
    <dbReference type="NCBI Taxonomy" id="46507"/>
    <lineage>
        <taxon>Bacteria</taxon>
        <taxon>Bacillati</taxon>
        <taxon>Bacillota</taxon>
        <taxon>Tissierellia</taxon>
        <taxon>Ezakiella</taxon>
    </lineage>
</organism>
<dbReference type="InterPro" id="IPR041698">
    <property type="entry name" value="Methyltransf_25"/>
</dbReference>